<dbReference type="InterPro" id="IPR046096">
    <property type="entry name" value="DUF6114"/>
</dbReference>
<dbReference type="Proteomes" id="UP001220064">
    <property type="component" value="Chromosome"/>
</dbReference>
<gene>
    <name evidence="2" type="ORF">CMASS_03040</name>
</gene>
<feature type="transmembrane region" description="Helical" evidence="1">
    <location>
        <begin position="14"/>
        <end position="35"/>
    </location>
</feature>
<feature type="transmembrane region" description="Helical" evidence="1">
    <location>
        <begin position="96"/>
        <end position="114"/>
    </location>
</feature>
<sequence>MNESFQQWRKQRPFWPGLCMILAGVEIMLPAYLSFSVSNIQVQISTLSGVSTLVVGVLLIVCGAMTLWMPEGRILAGVAAMVLAVVALPTSNFGGFLLGTLVALLAGAAALAWVPRRECVRA</sequence>
<organism evidence="2 3">
    <name type="scientific">Corynebacterium massiliense DSM 45435</name>
    <dbReference type="NCBI Taxonomy" id="1121364"/>
    <lineage>
        <taxon>Bacteria</taxon>
        <taxon>Bacillati</taxon>
        <taxon>Actinomycetota</taxon>
        <taxon>Actinomycetes</taxon>
        <taxon>Mycobacteriales</taxon>
        <taxon>Corynebacteriaceae</taxon>
        <taxon>Corynebacterium</taxon>
    </lineage>
</organism>
<dbReference type="RefSeq" id="WP_022862914.1">
    <property type="nucleotide sequence ID" value="NZ_ATVG01000004.1"/>
</dbReference>
<feature type="transmembrane region" description="Helical" evidence="1">
    <location>
        <begin position="47"/>
        <end position="67"/>
    </location>
</feature>
<keyword evidence="1" id="KW-1133">Transmembrane helix</keyword>
<evidence type="ECO:0000313" key="3">
    <source>
        <dbReference type="Proteomes" id="UP001220064"/>
    </source>
</evidence>
<keyword evidence="3" id="KW-1185">Reference proteome</keyword>
<reference evidence="2 3" key="1">
    <citation type="submission" date="2020-10" db="EMBL/GenBank/DDBJ databases">
        <title>Complete genome sequence of Corynebacterium massiliense DSM 45435, type strain of Corynebacterium massiliense.</title>
        <authorList>
            <person name="Busche T."/>
            <person name="Kalinowski J."/>
            <person name="Ruckert C."/>
        </authorList>
    </citation>
    <scope>NUCLEOTIDE SEQUENCE [LARGE SCALE GENOMIC DNA]</scope>
    <source>
        <strain evidence="2 3">DSM 45435</strain>
    </source>
</reference>
<evidence type="ECO:0000313" key="2">
    <source>
        <dbReference type="EMBL" id="WCZ32063.1"/>
    </source>
</evidence>
<dbReference type="EMBL" id="CP063189">
    <property type="protein sequence ID" value="WCZ32063.1"/>
    <property type="molecule type" value="Genomic_DNA"/>
</dbReference>
<dbReference type="Pfam" id="PF19609">
    <property type="entry name" value="DUF6114"/>
    <property type="match status" value="1"/>
</dbReference>
<name>A0ABY7U5U4_9CORY</name>
<keyword evidence="1" id="KW-0812">Transmembrane</keyword>
<evidence type="ECO:0000256" key="1">
    <source>
        <dbReference type="SAM" id="Phobius"/>
    </source>
</evidence>
<protein>
    <submittedName>
        <fullName evidence="2">Uncharacterized protein</fullName>
    </submittedName>
</protein>
<proteinExistence type="predicted"/>
<keyword evidence="1" id="KW-0472">Membrane</keyword>
<feature type="transmembrane region" description="Helical" evidence="1">
    <location>
        <begin position="74"/>
        <end position="90"/>
    </location>
</feature>
<accession>A0ABY7U5U4</accession>